<reference evidence="2 3" key="1">
    <citation type="journal article" date="2019" name="Environ. Microbiol.">
        <title>At the nexus of three kingdoms: the genome of the mycorrhizal fungus Gigaspora margarita provides insights into plant, endobacterial and fungal interactions.</title>
        <authorList>
            <person name="Venice F."/>
            <person name="Ghignone S."/>
            <person name="Salvioli di Fossalunga A."/>
            <person name="Amselem J."/>
            <person name="Novero M."/>
            <person name="Xianan X."/>
            <person name="Sedzielewska Toro K."/>
            <person name="Morin E."/>
            <person name="Lipzen A."/>
            <person name="Grigoriev I.V."/>
            <person name="Henrissat B."/>
            <person name="Martin F.M."/>
            <person name="Bonfante P."/>
        </authorList>
    </citation>
    <scope>NUCLEOTIDE SEQUENCE [LARGE SCALE GENOMIC DNA]</scope>
    <source>
        <strain evidence="2 3">BEG34</strain>
    </source>
</reference>
<dbReference type="OrthoDB" id="7984201at2759"/>
<dbReference type="EMBL" id="WTPW01000251">
    <property type="protein sequence ID" value="KAF0530326.1"/>
    <property type="molecule type" value="Genomic_DNA"/>
</dbReference>
<feature type="signal peptide" evidence="1">
    <location>
        <begin position="1"/>
        <end position="22"/>
    </location>
</feature>
<protein>
    <submittedName>
        <fullName evidence="2">PLC-like phosphodiesterase</fullName>
    </submittedName>
</protein>
<evidence type="ECO:0000313" key="3">
    <source>
        <dbReference type="Proteomes" id="UP000439903"/>
    </source>
</evidence>
<dbReference type="InterPro" id="IPR017946">
    <property type="entry name" value="PLC-like_Pdiesterase_TIM-brl"/>
</dbReference>
<gene>
    <name evidence="2" type="ORF">F8M41_012304</name>
</gene>
<dbReference type="GO" id="GO:0008081">
    <property type="term" value="F:phosphoric diester hydrolase activity"/>
    <property type="evidence" value="ECO:0007669"/>
    <property type="project" value="InterPro"/>
</dbReference>
<name>A0A8H4ATE1_GIGMA</name>
<feature type="chain" id="PRO_5034199124" evidence="1">
    <location>
        <begin position="23"/>
        <end position="214"/>
    </location>
</feature>
<comment type="caution">
    <text evidence="2">The sequence shown here is derived from an EMBL/GenBank/DDBJ whole genome shotgun (WGS) entry which is preliminary data.</text>
</comment>
<dbReference type="GO" id="GO:0006629">
    <property type="term" value="P:lipid metabolic process"/>
    <property type="evidence" value="ECO:0007669"/>
    <property type="project" value="InterPro"/>
</dbReference>
<dbReference type="AlphaFoldDB" id="A0A8H4ATE1"/>
<keyword evidence="3" id="KW-1185">Reference proteome</keyword>
<keyword evidence="1" id="KW-0732">Signal</keyword>
<sequence length="214" mass="24320">MTQFCSHITPLILIFHVLFTNAFIDNQILKRDTNTTNTTSATTTNETLLCNGSADLCDLRYNQVTYPGTHNSASYNLKFDCVTSAKSCLDSIAPCAQEYSQCNIFYKVHCEAQTSICKRRNPNYLHWMCEILDRTCKSTNAWCLIWLVGCAEASKLCNSWASSCKSTVPDWMITCMWENNAGYPVLRQLNDGISIFLSTRFDSNFLFLTIYLIL</sequence>
<accession>A0A8H4ATE1</accession>
<evidence type="ECO:0000256" key="1">
    <source>
        <dbReference type="SAM" id="SignalP"/>
    </source>
</evidence>
<dbReference type="SUPFAM" id="SSF51695">
    <property type="entry name" value="PLC-like phosphodiesterases"/>
    <property type="match status" value="1"/>
</dbReference>
<evidence type="ECO:0000313" key="2">
    <source>
        <dbReference type="EMBL" id="KAF0530326.1"/>
    </source>
</evidence>
<dbReference type="Proteomes" id="UP000439903">
    <property type="component" value="Unassembled WGS sequence"/>
</dbReference>
<organism evidence="2 3">
    <name type="scientific">Gigaspora margarita</name>
    <dbReference type="NCBI Taxonomy" id="4874"/>
    <lineage>
        <taxon>Eukaryota</taxon>
        <taxon>Fungi</taxon>
        <taxon>Fungi incertae sedis</taxon>
        <taxon>Mucoromycota</taxon>
        <taxon>Glomeromycotina</taxon>
        <taxon>Glomeromycetes</taxon>
        <taxon>Diversisporales</taxon>
        <taxon>Gigasporaceae</taxon>
        <taxon>Gigaspora</taxon>
    </lineage>
</organism>
<proteinExistence type="predicted"/>